<organism evidence="1 2">
    <name type="scientific">Pseudomonas lundensis</name>
    <dbReference type="NCBI Taxonomy" id="86185"/>
    <lineage>
        <taxon>Bacteria</taxon>
        <taxon>Pseudomonadati</taxon>
        <taxon>Pseudomonadota</taxon>
        <taxon>Gammaproteobacteria</taxon>
        <taxon>Pseudomonadales</taxon>
        <taxon>Pseudomonadaceae</taxon>
        <taxon>Pseudomonas</taxon>
    </lineage>
</organism>
<evidence type="ECO:0008006" key="3">
    <source>
        <dbReference type="Google" id="ProtNLM"/>
    </source>
</evidence>
<reference evidence="1 2" key="1">
    <citation type="submission" date="2017-08" db="EMBL/GenBank/DDBJ databases">
        <title>Genomic and metabolic characterisation of spoilage-associated Pseudomonas species.</title>
        <authorList>
            <person name="Stanborough T."/>
            <person name="Fegan N."/>
            <person name="Powell S.M."/>
            <person name="Singh T."/>
            <person name="Tamplin M.L."/>
            <person name="Chandry P.S."/>
        </authorList>
    </citation>
    <scope>NUCLEOTIDE SEQUENCE [LARGE SCALE GENOMIC DNA]</scope>
    <source>
        <strain evidence="1 2">L1802</strain>
    </source>
</reference>
<evidence type="ECO:0000313" key="1">
    <source>
        <dbReference type="EMBL" id="OZY60813.1"/>
    </source>
</evidence>
<dbReference type="OrthoDB" id="6193567at2"/>
<comment type="caution">
    <text evidence="1">The sequence shown here is derived from an EMBL/GenBank/DDBJ whole genome shotgun (WGS) entry which is preliminary data.</text>
</comment>
<name>A0A266NEF3_9PSED</name>
<gene>
    <name evidence="1" type="ORF">CJF39_02945</name>
</gene>
<dbReference type="Proteomes" id="UP000215788">
    <property type="component" value="Unassembled WGS sequence"/>
</dbReference>
<dbReference type="AlphaFoldDB" id="A0A266NEF3"/>
<sequence>MRWLLMLLVVLNVFYFIWHQQEAPLRGKEIISLSLYKGSKQDIRLLSEAGAQKLPVEDGGCIYLRVLGSGGEEKEILQKMMDKKLLVEQIGEGALFKVMSAGPPMKGNQDVLNLLNEFKELKVEKNPC</sequence>
<accession>A0A266NEF3</accession>
<evidence type="ECO:0000313" key="2">
    <source>
        <dbReference type="Proteomes" id="UP000215788"/>
    </source>
</evidence>
<proteinExistence type="predicted"/>
<protein>
    <recommendedName>
        <fullName evidence="3">Sporulation domain-containing protein</fullName>
    </recommendedName>
</protein>
<dbReference type="EMBL" id="NQKI01000003">
    <property type="protein sequence ID" value="OZY60813.1"/>
    <property type="molecule type" value="Genomic_DNA"/>
</dbReference>